<reference evidence="2 3" key="1">
    <citation type="submission" date="2018-07" db="EMBL/GenBank/DDBJ databases">
        <title>Genomic Encyclopedia of Type Strains, Phase IV (KMG-IV): sequencing the most valuable type-strain genomes for metagenomic binning, comparative biology and taxonomic classification.</title>
        <authorList>
            <person name="Goeker M."/>
        </authorList>
    </citation>
    <scope>NUCLEOTIDE SEQUENCE [LARGE SCALE GENOMIC DNA]</scope>
    <source>
        <strain evidence="2 3">DSM 4134</strain>
    </source>
</reference>
<keyword evidence="1" id="KW-0812">Transmembrane</keyword>
<accession>A0A3D9KZJ6</accession>
<evidence type="ECO:0000313" key="2">
    <source>
        <dbReference type="EMBL" id="RED95987.1"/>
    </source>
</evidence>
<feature type="transmembrane region" description="Helical" evidence="1">
    <location>
        <begin position="116"/>
        <end position="136"/>
    </location>
</feature>
<organism evidence="2 3">
    <name type="scientific">Marinoscillum furvescens DSM 4134</name>
    <dbReference type="NCBI Taxonomy" id="1122208"/>
    <lineage>
        <taxon>Bacteria</taxon>
        <taxon>Pseudomonadati</taxon>
        <taxon>Bacteroidota</taxon>
        <taxon>Cytophagia</taxon>
        <taxon>Cytophagales</taxon>
        <taxon>Reichenbachiellaceae</taxon>
        <taxon>Marinoscillum</taxon>
    </lineage>
</organism>
<sequence length="386" mass="44056">MISSQQKTEALQRILDSKTFKKATTTHVLLKLLADATLSDKELTTVTIGMELFGKKYDPEKSDVNIRVNISHLRKRLKKYYADEGQSDPIIVSIAPGQYQVSFTKKKSEDPVKSRYALPIVTAIALLAIAAATYFYTRPSDAVWTSLINNQKETALYIGDVFGYRGPGAFGAYEWHRDARINSTEEFYELVNTNPEVYGELKPGGYSYVVFENSAIVKPFTRYFTKRDYDFSLRPSSGFTTKLIREQNTIYTGPVYIQMQFVEVFNQLSKNIHLEVQMMPERLFAISYTGDDGEPKRIDLNSTTGSSEYALIGGFDGPNNTRHYMFFSNHGMGLTSLVDYFTNEDSLAVFSERHLEESSEFVAVYYVEGQNRTNMHMELRFLDNNR</sequence>
<evidence type="ECO:0000313" key="3">
    <source>
        <dbReference type="Proteomes" id="UP000256779"/>
    </source>
</evidence>
<comment type="caution">
    <text evidence="2">The sequence shown here is derived from an EMBL/GenBank/DDBJ whole genome shotgun (WGS) entry which is preliminary data.</text>
</comment>
<name>A0A3D9KZJ6_MARFU</name>
<keyword evidence="3" id="KW-1185">Reference proteome</keyword>
<keyword evidence="1" id="KW-1133">Transmembrane helix</keyword>
<dbReference type="RefSeq" id="WP_115869153.1">
    <property type="nucleotide sequence ID" value="NZ_QREG01000016.1"/>
</dbReference>
<keyword evidence="1" id="KW-0472">Membrane</keyword>
<evidence type="ECO:0000256" key="1">
    <source>
        <dbReference type="SAM" id="Phobius"/>
    </source>
</evidence>
<dbReference type="EMBL" id="QREG01000016">
    <property type="protein sequence ID" value="RED95987.1"/>
    <property type="molecule type" value="Genomic_DNA"/>
</dbReference>
<proteinExistence type="predicted"/>
<dbReference type="AlphaFoldDB" id="A0A3D9KZJ6"/>
<dbReference type="Proteomes" id="UP000256779">
    <property type="component" value="Unassembled WGS sequence"/>
</dbReference>
<protein>
    <submittedName>
        <fullName evidence="2">Uncharacterized protein</fullName>
    </submittedName>
</protein>
<gene>
    <name evidence="2" type="ORF">C7460_11645</name>
</gene>
<dbReference type="OrthoDB" id="1295312at2"/>